<dbReference type="SUPFAM" id="SSF51120">
    <property type="entry name" value="beta-Roll"/>
    <property type="match status" value="2"/>
</dbReference>
<dbReference type="InterPro" id="IPR001343">
    <property type="entry name" value="Hemolysn_Ca-bd"/>
</dbReference>
<keyword evidence="3" id="KW-1185">Reference proteome</keyword>
<dbReference type="STRING" id="1045774.SAMN05421872_103328"/>
<name>A0A1G6NP80_9ACTN</name>
<dbReference type="InterPro" id="IPR011049">
    <property type="entry name" value="Serralysin-like_metalloprot_C"/>
</dbReference>
<feature type="chain" id="PRO_5038346796" evidence="1">
    <location>
        <begin position="23"/>
        <end position="411"/>
    </location>
</feature>
<dbReference type="GO" id="GO:0005509">
    <property type="term" value="F:calcium ion binding"/>
    <property type="evidence" value="ECO:0007669"/>
    <property type="project" value="InterPro"/>
</dbReference>
<keyword evidence="1" id="KW-0732">Signal</keyword>
<dbReference type="EMBL" id="FMZM01000003">
    <property type="protein sequence ID" value="SDC69703.1"/>
    <property type="molecule type" value="Genomic_DNA"/>
</dbReference>
<dbReference type="RefSeq" id="WP_090853087.1">
    <property type="nucleotide sequence ID" value="NZ_FMZM01000003.1"/>
</dbReference>
<dbReference type="PROSITE" id="PS00330">
    <property type="entry name" value="HEMOLYSIN_CALCIUM"/>
    <property type="match status" value="1"/>
</dbReference>
<sequence length="411" mass="40153">MSKQGRRSTVQATLAASGLVVAGVGFAVTGPAAQAAGEQCQGQDATIVATADAQTLTGTDGADVIHTGGFTGVKVKGGGGADIICAIAGTRADLDGGEGDDVLVDVATGAGTGRGTKIFAGPGKDQFTGVASTVLTFEKATAGVTVDLAAGTVTDGGDTETVTGINRVRGSAFADTFTGTAAADVYVSSIGPSYATDGDTIRTGGGNDTVTAYGGTVDAGSGSDRVLAYAAVVEGGSGRDTIDQRYGGTANGGSGADVLTAASSLKEGGPVTALPSVLNGGAGNDVLSPVFASGAGKAFVRGTVDGGEGNDILSLVGRRQGIVDLQSGESGRVRVAGGRSNLASIEYVRGSGVRDIIRGDDGPNRISGNGGDDAINGRDGNDILDGGPGRDVVKGGLGNDVCRNAERRVSC</sequence>
<dbReference type="AlphaFoldDB" id="A0A1G6NP80"/>
<dbReference type="Gene3D" id="2.160.20.160">
    <property type="match status" value="1"/>
</dbReference>
<organism evidence="2 3">
    <name type="scientific">Nocardioides lianchengensis</name>
    <dbReference type="NCBI Taxonomy" id="1045774"/>
    <lineage>
        <taxon>Bacteria</taxon>
        <taxon>Bacillati</taxon>
        <taxon>Actinomycetota</taxon>
        <taxon>Actinomycetes</taxon>
        <taxon>Propionibacteriales</taxon>
        <taxon>Nocardioidaceae</taxon>
        <taxon>Nocardioides</taxon>
    </lineage>
</organism>
<evidence type="ECO:0000313" key="3">
    <source>
        <dbReference type="Proteomes" id="UP000199034"/>
    </source>
</evidence>
<dbReference type="InterPro" id="IPR006311">
    <property type="entry name" value="TAT_signal"/>
</dbReference>
<dbReference type="Pfam" id="PF00353">
    <property type="entry name" value="HemolysinCabind"/>
    <property type="match status" value="6"/>
</dbReference>
<accession>A0A1G6NP80</accession>
<dbReference type="OrthoDB" id="3765336at2"/>
<feature type="signal peptide" evidence="1">
    <location>
        <begin position="1"/>
        <end position="22"/>
    </location>
</feature>
<evidence type="ECO:0000256" key="1">
    <source>
        <dbReference type="SAM" id="SignalP"/>
    </source>
</evidence>
<dbReference type="PRINTS" id="PR00313">
    <property type="entry name" value="CABNDNGRPT"/>
</dbReference>
<dbReference type="PROSITE" id="PS51318">
    <property type="entry name" value="TAT"/>
    <property type="match status" value="1"/>
</dbReference>
<proteinExistence type="predicted"/>
<dbReference type="Gene3D" id="2.150.10.10">
    <property type="entry name" value="Serralysin-like metalloprotease, C-terminal"/>
    <property type="match status" value="1"/>
</dbReference>
<evidence type="ECO:0000313" key="2">
    <source>
        <dbReference type="EMBL" id="SDC69703.1"/>
    </source>
</evidence>
<dbReference type="Proteomes" id="UP000199034">
    <property type="component" value="Unassembled WGS sequence"/>
</dbReference>
<reference evidence="3" key="1">
    <citation type="submission" date="2016-10" db="EMBL/GenBank/DDBJ databases">
        <authorList>
            <person name="Varghese N."/>
            <person name="Submissions S."/>
        </authorList>
    </citation>
    <scope>NUCLEOTIDE SEQUENCE [LARGE SCALE GENOMIC DNA]</scope>
    <source>
        <strain evidence="3">CGMCC 4.6858</strain>
    </source>
</reference>
<dbReference type="InterPro" id="IPR018511">
    <property type="entry name" value="Hemolysin-typ_Ca-bd_CS"/>
</dbReference>
<gene>
    <name evidence="2" type="ORF">SAMN05421872_103328</name>
</gene>
<protein>
    <submittedName>
        <fullName evidence="2">Hemolysin-type calcium-binding repeat-containing protein</fullName>
    </submittedName>
</protein>